<evidence type="ECO:0000256" key="1">
    <source>
        <dbReference type="SAM" id="MobiDB-lite"/>
    </source>
</evidence>
<evidence type="ECO:0000313" key="2">
    <source>
        <dbReference type="EMBL" id="CAD7256149.1"/>
    </source>
</evidence>
<proteinExistence type="predicted"/>
<organism evidence="2">
    <name type="scientific">Timema shepardi</name>
    <name type="common">Walking stick</name>
    <dbReference type="NCBI Taxonomy" id="629360"/>
    <lineage>
        <taxon>Eukaryota</taxon>
        <taxon>Metazoa</taxon>
        <taxon>Ecdysozoa</taxon>
        <taxon>Arthropoda</taxon>
        <taxon>Hexapoda</taxon>
        <taxon>Insecta</taxon>
        <taxon>Pterygota</taxon>
        <taxon>Neoptera</taxon>
        <taxon>Polyneoptera</taxon>
        <taxon>Phasmatodea</taxon>
        <taxon>Timematodea</taxon>
        <taxon>Timematoidea</taxon>
        <taxon>Timematidae</taxon>
        <taxon>Timema</taxon>
    </lineage>
</organism>
<gene>
    <name evidence="2" type="ORF">TSIB3V08_LOCUS439</name>
</gene>
<dbReference type="AlphaFoldDB" id="A0A7R9AKN0"/>
<sequence>MYKIKLRVSHSLLTSSDRMKPRSGDWAVTIDSLQEATITLSMHSNRGQLGGGVRGEEELVDCSGQIRGDHPKLKKRGKRKKLIETYHGSSHYVTGKAKGPCARPVVEIIILYEVLPGPHTNRLTPFQPLHTFIEPERPGHCLVDRATCRSHHLLPGYCLLSEQMALNRIRYVQVLPPSWLDQFYEQGGRTDKQTCVVKMTRRLDSHLEKTTLSIPNRDLNLDLPVIGNLACCESEALDHAAIEAGYINFKVETCRHTIFCDVTDTDEFGGSNYDLPVISSLVYCEGSALEHVATELGLYSESCDRDHQKSGFHDVICVTVPLSVCQSIHLTASYYPFGLYALSTNYSSGLGIGKVELEEVNPHLRRRRVENHLGKTTPSSPDRDSNLDLPVLSSQAQHDKRRSALSILTTTSPSPLYLYGYPALREREKTDTTGNAWTEASVSSEFEHIVVIIKLYRITLVYVLRPLTVAQLANTLVVFSSTAEDGEIEDHQCSNGCKLRCVILHYLLEKNWFTMALFEQVLGQSNGKEMKGRHHHRWLGSKSRNSTTSYYPFGLYALSTNYSHGLGLGKVELEEVNLHVRGGRVENHLGKTTPSSPDRNSNLDLPVLSIRAQHDKCVSQLRHRGGPARYRHTCTRYSFQYLTTVCYSHPKNLLILMFTSQEGPSVAPCWLEVNPHLRGGRVENHLAKTTPSHPTKIRTSISQSSAVELNMTSALANYATEAGQRAEWSRPVWSNWWPVGQMRPTLTENVALNSILEEGVPSSYCHKPSLDTRGLVHVSPPDDSPVCYISAGYFNNVEL</sequence>
<dbReference type="EMBL" id="OC000102">
    <property type="protein sequence ID" value="CAD7256149.1"/>
    <property type="molecule type" value="Genomic_DNA"/>
</dbReference>
<feature type="region of interest" description="Disordered" evidence="1">
    <location>
        <begin position="366"/>
        <end position="389"/>
    </location>
</feature>
<accession>A0A7R9AKN0</accession>
<protein>
    <submittedName>
        <fullName evidence="2">Uncharacterized protein</fullName>
    </submittedName>
</protein>
<name>A0A7R9AKN0_TIMSH</name>
<reference evidence="2" key="1">
    <citation type="submission" date="2020-11" db="EMBL/GenBank/DDBJ databases">
        <authorList>
            <person name="Tran Van P."/>
        </authorList>
    </citation>
    <scope>NUCLEOTIDE SEQUENCE</scope>
</reference>